<evidence type="ECO:0000313" key="1">
    <source>
        <dbReference type="EMBL" id="KKN71760.1"/>
    </source>
</evidence>
<sequence length="201" mass="24156">MTQSLKKQVFEIREIEDYYYKFYKSQRKIRPLVLDYLFRNFCFVTKREKIRVLSYSEYEQINHELDVPIPLIHKFISKFLVDLVRFRKFLKHDSTVLFSKKQTQKVVKIFLHKIYHLAPMFNYNRAKQNAEILRKKLDRLCFQPQIMTQIAVIVFITDFLDKTKAQKAIQSNVRALCSSSAYTYHRTRNKIGISKSDLAKI</sequence>
<dbReference type="EMBL" id="LAZR01000376">
    <property type="protein sequence ID" value="KKN71760.1"/>
    <property type="molecule type" value="Genomic_DNA"/>
</dbReference>
<comment type="caution">
    <text evidence="1">The sequence shown here is derived from an EMBL/GenBank/DDBJ whole genome shotgun (WGS) entry which is preliminary data.</text>
</comment>
<name>A0A0F9SS34_9ZZZZ</name>
<reference evidence="1" key="1">
    <citation type="journal article" date="2015" name="Nature">
        <title>Complex archaea that bridge the gap between prokaryotes and eukaryotes.</title>
        <authorList>
            <person name="Spang A."/>
            <person name="Saw J.H."/>
            <person name="Jorgensen S.L."/>
            <person name="Zaremba-Niedzwiedzka K."/>
            <person name="Martijn J."/>
            <person name="Lind A.E."/>
            <person name="van Eijk R."/>
            <person name="Schleper C."/>
            <person name="Guy L."/>
            <person name="Ettema T.J."/>
        </authorList>
    </citation>
    <scope>NUCLEOTIDE SEQUENCE</scope>
</reference>
<gene>
    <name evidence="1" type="ORF">LCGC14_0417200</name>
</gene>
<protein>
    <submittedName>
        <fullName evidence="1">Uncharacterized protein</fullName>
    </submittedName>
</protein>
<organism evidence="1">
    <name type="scientific">marine sediment metagenome</name>
    <dbReference type="NCBI Taxonomy" id="412755"/>
    <lineage>
        <taxon>unclassified sequences</taxon>
        <taxon>metagenomes</taxon>
        <taxon>ecological metagenomes</taxon>
    </lineage>
</organism>
<proteinExistence type="predicted"/>
<accession>A0A0F9SS34</accession>
<dbReference type="AlphaFoldDB" id="A0A0F9SS34"/>